<dbReference type="RefSeq" id="WP_002577045.1">
    <property type="nucleotide sequence ID" value="NZ_BAABZS010000001.1"/>
</dbReference>
<feature type="domain" description="3-hydroxyacyl-CoA dehydrogenase NAD binding" evidence="6">
    <location>
        <begin position="8"/>
        <end position="187"/>
    </location>
</feature>
<dbReference type="EC" id="1.1.1.157" evidence="7"/>
<organism evidence="7">
    <name type="scientific">Enterocloster bolteae</name>
    <dbReference type="NCBI Taxonomy" id="208479"/>
    <lineage>
        <taxon>Bacteria</taxon>
        <taxon>Bacillati</taxon>
        <taxon>Bacillota</taxon>
        <taxon>Clostridia</taxon>
        <taxon>Lachnospirales</taxon>
        <taxon>Lachnospiraceae</taxon>
        <taxon>Enterocloster</taxon>
    </lineage>
</organism>
<evidence type="ECO:0000256" key="4">
    <source>
        <dbReference type="PIRSR" id="PIRSR000105-1"/>
    </source>
</evidence>
<dbReference type="GO" id="GO:0006631">
    <property type="term" value="P:fatty acid metabolic process"/>
    <property type="evidence" value="ECO:0007669"/>
    <property type="project" value="InterPro"/>
</dbReference>
<dbReference type="InterPro" id="IPR006176">
    <property type="entry name" value="3-OHacyl-CoA_DH_NAD-bd"/>
</dbReference>
<comment type="pathway">
    <text evidence="1">Lipid metabolism; butanoate metabolism.</text>
</comment>
<evidence type="ECO:0000259" key="6">
    <source>
        <dbReference type="Pfam" id="PF02737"/>
    </source>
</evidence>
<protein>
    <submittedName>
        <fullName evidence="7">Putative 3-hydroxybutyryl-CoA dehydrogenase</fullName>
        <ecNumber evidence="7">1.1.1.157</ecNumber>
    </submittedName>
</protein>
<dbReference type="SUPFAM" id="SSF51735">
    <property type="entry name" value="NAD(P)-binding Rossmann-fold domains"/>
    <property type="match status" value="1"/>
</dbReference>
<dbReference type="AlphaFoldDB" id="A0A6N2S147"/>
<dbReference type="GO" id="GO:0008691">
    <property type="term" value="F:3-hydroxybutyryl-CoA dehydrogenase activity"/>
    <property type="evidence" value="ECO:0007669"/>
    <property type="project" value="UniProtKB-EC"/>
</dbReference>
<evidence type="ECO:0000256" key="1">
    <source>
        <dbReference type="ARBA" id="ARBA00005086"/>
    </source>
</evidence>
<dbReference type="PIRSF" id="PIRSF000105">
    <property type="entry name" value="HCDH"/>
    <property type="match status" value="1"/>
</dbReference>
<dbReference type="InterPro" id="IPR022694">
    <property type="entry name" value="3-OHacyl-CoA_DH"/>
</dbReference>
<proteinExistence type="inferred from homology"/>
<feature type="site" description="Important for catalytic activity" evidence="4">
    <location>
        <position position="146"/>
    </location>
</feature>
<dbReference type="Gene3D" id="3.40.50.720">
    <property type="entry name" value="NAD(P)-binding Rossmann-like Domain"/>
    <property type="match status" value="1"/>
</dbReference>
<dbReference type="GeneID" id="23115283"/>
<evidence type="ECO:0000256" key="3">
    <source>
        <dbReference type="ARBA" id="ARBA00023002"/>
    </source>
</evidence>
<dbReference type="Pfam" id="PF00725">
    <property type="entry name" value="3HCDH"/>
    <property type="match status" value="1"/>
</dbReference>
<gene>
    <name evidence="7" type="primary">mmgB_1</name>
    <name evidence="7" type="ORF">CBLFYP116_00953</name>
</gene>
<dbReference type="InterPro" id="IPR008927">
    <property type="entry name" value="6-PGluconate_DH-like_C_sf"/>
</dbReference>
<dbReference type="GO" id="GO:0070403">
    <property type="term" value="F:NAD+ binding"/>
    <property type="evidence" value="ECO:0007669"/>
    <property type="project" value="InterPro"/>
</dbReference>
<feature type="domain" description="3-hydroxyacyl-CoA dehydrogenase C-terminal" evidence="5">
    <location>
        <begin position="193"/>
        <end position="288"/>
    </location>
</feature>
<dbReference type="PANTHER" id="PTHR48075:SF5">
    <property type="entry name" value="3-HYDROXYBUTYRYL-COA DEHYDROGENASE"/>
    <property type="match status" value="1"/>
</dbReference>
<accession>A0A6N2S147</accession>
<dbReference type="InterPro" id="IPR006108">
    <property type="entry name" value="3HC_DH_C"/>
</dbReference>
<evidence type="ECO:0000259" key="5">
    <source>
        <dbReference type="Pfam" id="PF00725"/>
    </source>
</evidence>
<evidence type="ECO:0000256" key="2">
    <source>
        <dbReference type="ARBA" id="ARBA00009463"/>
    </source>
</evidence>
<reference evidence="7" key="1">
    <citation type="submission" date="2019-11" db="EMBL/GenBank/DDBJ databases">
        <authorList>
            <person name="Feng L."/>
        </authorList>
    </citation>
    <scope>NUCLEOTIDE SEQUENCE</scope>
    <source>
        <strain evidence="7">CbolteaeLFYP116</strain>
    </source>
</reference>
<dbReference type="Gene3D" id="1.10.1040.10">
    <property type="entry name" value="N-(1-d-carboxylethyl)-l-norvaline Dehydrogenase, domain 2"/>
    <property type="match status" value="1"/>
</dbReference>
<sequence>MAEEIKNILVVGAGVMGSAISQVFAANGYKTVMADLKEAFLETALKRIETNIDGMEEENLADGSYRKAVHENLITILNSQIPEKADRFDLVVEVIFENKDAKHELYKVLSDNCRPDCIFASNTSGMDVFSVTEDILRNPERLIITHWFNPPHLMKIIEVVKGPKTSDETVDKVRKFLEACGKKPAVLGKFMPGFIVNRMATVICRELYYMVEQGWVSPQDAENALKYTDGLRWSFEGPLELWDFVGLEIPITVAAGVMPTLCNRTDSIPYGDKLIAEGKTGVRAGEGMLGKYPADVDAYVKKRNRRIVAMYKMMNQFEEEDAKENAGVPAE</sequence>
<evidence type="ECO:0000313" key="7">
    <source>
        <dbReference type="EMBL" id="VYS86488.1"/>
    </source>
</evidence>
<comment type="similarity">
    <text evidence="2">Belongs to the 3-hydroxyacyl-CoA dehydrogenase family.</text>
</comment>
<dbReference type="PANTHER" id="PTHR48075">
    <property type="entry name" value="3-HYDROXYACYL-COA DEHYDROGENASE FAMILY PROTEIN"/>
    <property type="match status" value="1"/>
</dbReference>
<keyword evidence="3 7" id="KW-0560">Oxidoreductase</keyword>
<dbReference type="EMBL" id="CACRTF010000006">
    <property type="protein sequence ID" value="VYS86488.1"/>
    <property type="molecule type" value="Genomic_DNA"/>
</dbReference>
<dbReference type="Pfam" id="PF02737">
    <property type="entry name" value="3HCDH_N"/>
    <property type="match status" value="1"/>
</dbReference>
<dbReference type="InterPro" id="IPR013328">
    <property type="entry name" value="6PGD_dom2"/>
</dbReference>
<name>A0A6N2S147_9FIRM</name>
<dbReference type="InterPro" id="IPR036291">
    <property type="entry name" value="NAD(P)-bd_dom_sf"/>
</dbReference>
<dbReference type="SUPFAM" id="SSF48179">
    <property type="entry name" value="6-phosphogluconate dehydrogenase C-terminal domain-like"/>
    <property type="match status" value="1"/>
</dbReference>